<organism evidence="1 2">
    <name type="scientific">Acaulospora colombiana</name>
    <dbReference type="NCBI Taxonomy" id="27376"/>
    <lineage>
        <taxon>Eukaryota</taxon>
        <taxon>Fungi</taxon>
        <taxon>Fungi incertae sedis</taxon>
        <taxon>Mucoromycota</taxon>
        <taxon>Glomeromycotina</taxon>
        <taxon>Glomeromycetes</taxon>
        <taxon>Diversisporales</taxon>
        <taxon>Acaulosporaceae</taxon>
        <taxon>Acaulospora</taxon>
    </lineage>
</organism>
<proteinExistence type="predicted"/>
<evidence type="ECO:0000313" key="1">
    <source>
        <dbReference type="EMBL" id="CAG8549641.1"/>
    </source>
</evidence>
<evidence type="ECO:0000313" key="2">
    <source>
        <dbReference type="Proteomes" id="UP000789525"/>
    </source>
</evidence>
<sequence length="89" mass="10281">MSNYGYAGDDDSKVREYLQKQQRFTPLPPVAEKISSPPISSFPEPEFVPSLNASTKEFLENTFRYGRKNEEDFVGRPNEFDDDYRPSLP</sequence>
<name>A0ACA9LYL1_9GLOM</name>
<protein>
    <submittedName>
        <fullName evidence="1">15435_t:CDS:1</fullName>
    </submittedName>
</protein>
<accession>A0ACA9LYL1</accession>
<gene>
    <name evidence="1" type="ORF">ACOLOM_LOCUS4803</name>
</gene>
<comment type="caution">
    <text evidence="1">The sequence shown here is derived from an EMBL/GenBank/DDBJ whole genome shotgun (WGS) entry which is preliminary data.</text>
</comment>
<dbReference type="EMBL" id="CAJVPT010008205">
    <property type="protein sequence ID" value="CAG8549641.1"/>
    <property type="molecule type" value="Genomic_DNA"/>
</dbReference>
<reference evidence="1" key="1">
    <citation type="submission" date="2021-06" db="EMBL/GenBank/DDBJ databases">
        <authorList>
            <person name="Kallberg Y."/>
            <person name="Tangrot J."/>
            <person name="Rosling A."/>
        </authorList>
    </citation>
    <scope>NUCLEOTIDE SEQUENCE</scope>
    <source>
        <strain evidence="1">CL356</strain>
    </source>
</reference>
<keyword evidence="2" id="KW-1185">Reference proteome</keyword>
<dbReference type="Proteomes" id="UP000789525">
    <property type="component" value="Unassembled WGS sequence"/>
</dbReference>